<evidence type="ECO:0000256" key="3">
    <source>
        <dbReference type="ARBA" id="ARBA00022691"/>
    </source>
</evidence>
<reference evidence="9 10" key="1">
    <citation type="journal article" date="2015" name="Microbiome">
        <title>Genomic resolution of linkages in carbon, nitrogen, and sulfur cycling among widespread estuary sediment bacteria.</title>
        <authorList>
            <person name="Baker B.J."/>
            <person name="Lazar C.S."/>
            <person name="Teske A.P."/>
            <person name="Dick G.J."/>
        </authorList>
    </citation>
    <scope>NUCLEOTIDE SEQUENCE [LARGE SCALE GENOMIC DNA]</scope>
    <source>
        <strain evidence="9">DG_54_3</strain>
    </source>
</reference>
<dbReference type="SUPFAM" id="SSF102114">
    <property type="entry name" value="Radical SAM enzymes"/>
    <property type="match status" value="1"/>
</dbReference>
<dbReference type="InterPro" id="IPR013785">
    <property type="entry name" value="Aldolase_TIM"/>
</dbReference>
<dbReference type="SFLD" id="SFLDG01384">
    <property type="entry name" value="thioether_bond_formation_requi"/>
    <property type="match status" value="1"/>
</dbReference>
<dbReference type="InterPro" id="IPR047207">
    <property type="entry name" value="SPASM_anSME"/>
</dbReference>
<dbReference type="Pfam" id="PF13186">
    <property type="entry name" value="SPASM"/>
    <property type="match status" value="1"/>
</dbReference>
<dbReference type="InterPro" id="IPR007197">
    <property type="entry name" value="rSAM"/>
</dbReference>
<dbReference type="InterPro" id="IPR058240">
    <property type="entry name" value="rSAM_sf"/>
</dbReference>
<dbReference type="InterPro" id="IPR004027">
    <property type="entry name" value="SEC_C_motif"/>
</dbReference>
<name>A0A0S7Y5U5_UNCSA</name>
<proteinExistence type="inferred from homology"/>
<dbReference type="SFLD" id="SFLDF00285">
    <property type="entry name" value="anaerobic_Ser-type_sulfatase-m"/>
    <property type="match status" value="1"/>
</dbReference>
<keyword evidence="4" id="KW-0479">Metal-binding</keyword>
<dbReference type="GO" id="GO:0051539">
    <property type="term" value="F:4 iron, 4 sulfur cluster binding"/>
    <property type="evidence" value="ECO:0007669"/>
    <property type="project" value="UniProtKB-KW"/>
</dbReference>
<dbReference type="SFLD" id="SFLDG01386">
    <property type="entry name" value="main_SPASM_domain-containing"/>
    <property type="match status" value="1"/>
</dbReference>
<dbReference type="CDD" id="cd01335">
    <property type="entry name" value="Radical_SAM"/>
    <property type="match status" value="1"/>
</dbReference>
<dbReference type="SUPFAM" id="SSF103642">
    <property type="entry name" value="Sec-C motif"/>
    <property type="match status" value="1"/>
</dbReference>
<gene>
    <name evidence="9" type="ORF">AMJ44_00675</name>
</gene>
<dbReference type="CDD" id="cd21120">
    <property type="entry name" value="SPASM_anSME"/>
    <property type="match status" value="1"/>
</dbReference>
<comment type="similarity">
    <text evidence="7">Belongs to the radical SAM superfamily. Anaerobic sulfatase-maturating enzyme family.</text>
</comment>
<dbReference type="SFLD" id="SFLDS00029">
    <property type="entry name" value="Radical_SAM"/>
    <property type="match status" value="1"/>
</dbReference>
<sequence>MAKASRDFQVFVKPLGSICNLDCRYCYYLKKEHLYPKGESFRMPDDILEEYIIQHIEASPEPVIRFSWHGGEPTVLGLDYFRKIAALQRKHQPPNQHIANGMQTNGTLLDEDWCHFLATESFAVGLSLDGPQEMHDRNRVTKDQKPTFEQTVRGYRLLQKHRIDCDILCVVNAHNVQYPTEVYRFFKKINAPYITFLPMVEPQPDAEGGVSPITVPAEAWGEFLCTIFDEWMSQDIGRIKVQIFEEAARTAFGQDHSLCIFRPTCGDVPIIEHNGDFYSCDHFVEPEHRLGNIQEKPLMELLESPAQRAFGQAKLETLPRFCQECEVRAMCNGECPKNRFIQTPAGEAGLNYLCAGYKRFFTHCQPWVAEVAAQWRRQTRQLQFPPTQATGVRTSLKVGRNDPCPCGSGLKYKKCCLGK</sequence>
<dbReference type="PANTHER" id="PTHR43273:SF3">
    <property type="entry name" value="ANAEROBIC SULFATASE-MATURATING ENZYME HOMOLOG ASLB-RELATED"/>
    <property type="match status" value="1"/>
</dbReference>
<evidence type="ECO:0000313" key="9">
    <source>
        <dbReference type="EMBL" id="KPJ70145.1"/>
    </source>
</evidence>
<dbReference type="GO" id="GO:0046872">
    <property type="term" value="F:metal ion binding"/>
    <property type="evidence" value="ECO:0007669"/>
    <property type="project" value="UniProtKB-KW"/>
</dbReference>
<evidence type="ECO:0000256" key="5">
    <source>
        <dbReference type="ARBA" id="ARBA00023004"/>
    </source>
</evidence>
<evidence type="ECO:0000256" key="2">
    <source>
        <dbReference type="ARBA" id="ARBA00022485"/>
    </source>
</evidence>
<dbReference type="Pfam" id="PF02810">
    <property type="entry name" value="SEC-C"/>
    <property type="match status" value="1"/>
</dbReference>
<protein>
    <recommendedName>
        <fullName evidence="8">Radical SAM core domain-containing protein</fullName>
    </recommendedName>
</protein>
<dbReference type="NCBIfam" id="TIGR03942">
    <property type="entry name" value="sulfatase_rSAM"/>
    <property type="match status" value="1"/>
</dbReference>
<organism evidence="9 10">
    <name type="scientific">candidate division WOR-1 bacterium DG_54_3</name>
    <dbReference type="NCBI Taxonomy" id="1703775"/>
    <lineage>
        <taxon>Bacteria</taxon>
        <taxon>Bacillati</taxon>
        <taxon>Saganbacteria</taxon>
    </lineage>
</organism>
<dbReference type="SFLD" id="SFLDG01067">
    <property type="entry name" value="SPASM/twitch_domain_containing"/>
    <property type="match status" value="1"/>
</dbReference>
<dbReference type="Gene3D" id="3.20.20.70">
    <property type="entry name" value="Aldolase class I"/>
    <property type="match status" value="1"/>
</dbReference>
<dbReference type="InterPro" id="IPR023867">
    <property type="entry name" value="Sulphatase_maturase_rSAM"/>
</dbReference>
<evidence type="ECO:0000256" key="1">
    <source>
        <dbReference type="ARBA" id="ARBA00001966"/>
    </source>
</evidence>
<keyword evidence="5" id="KW-0408">Iron</keyword>
<dbReference type="PANTHER" id="PTHR43273">
    <property type="entry name" value="ANAEROBIC SULFATASE-MATURATING ENZYME HOMOLOG ASLB-RELATED"/>
    <property type="match status" value="1"/>
</dbReference>
<dbReference type="Proteomes" id="UP000051861">
    <property type="component" value="Unassembled WGS sequence"/>
</dbReference>
<evidence type="ECO:0000313" key="10">
    <source>
        <dbReference type="Proteomes" id="UP000051861"/>
    </source>
</evidence>
<accession>A0A0S7Y5U5</accession>
<dbReference type="EMBL" id="LIZX01000005">
    <property type="protein sequence ID" value="KPJ70145.1"/>
    <property type="molecule type" value="Genomic_DNA"/>
</dbReference>
<evidence type="ECO:0000256" key="6">
    <source>
        <dbReference type="ARBA" id="ARBA00023014"/>
    </source>
</evidence>
<feature type="domain" description="Radical SAM core" evidence="8">
    <location>
        <begin position="1"/>
        <end position="233"/>
    </location>
</feature>
<dbReference type="AlphaFoldDB" id="A0A0S7Y5U5"/>
<dbReference type="InterPro" id="IPR034491">
    <property type="entry name" value="Anaerob_Ser_sulfatase-maturase"/>
</dbReference>
<dbReference type="PATRIC" id="fig|1703775.3.peg.123"/>
<dbReference type="NCBIfam" id="TIGR04085">
    <property type="entry name" value="rSAM_more_4Fe4S"/>
    <property type="match status" value="1"/>
</dbReference>
<dbReference type="SFLD" id="SFLDG01072">
    <property type="entry name" value="dehydrogenase_like"/>
    <property type="match status" value="1"/>
</dbReference>
<keyword evidence="6" id="KW-0411">Iron-sulfur</keyword>
<comment type="cofactor">
    <cofactor evidence="1">
        <name>[4Fe-4S] cluster</name>
        <dbReference type="ChEBI" id="CHEBI:49883"/>
    </cofactor>
</comment>
<evidence type="ECO:0000259" key="8">
    <source>
        <dbReference type="PROSITE" id="PS51918"/>
    </source>
</evidence>
<dbReference type="GO" id="GO:0016491">
    <property type="term" value="F:oxidoreductase activity"/>
    <property type="evidence" value="ECO:0007669"/>
    <property type="project" value="InterPro"/>
</dbReference>
<keyword evidence="3" id="KW-0949">S-adenosyl-L-methionine</keyword>
<comment type="caution">
    <text evidence="9">The sequence shown here is derived from an EMBL/GenBank/DDBJ whole genome shotgun (WGS) entry which is preliminary data.</text>
</comment>
<dbReference type="InterPro" id="IPR023885">
    <property type="entry name" value="4Fe4S-binding_SPASM_dom"/>
</dbReference>
<dbReference type="Pfam" id="PF04055">
    <property type="entry name" value="Radical_SAM"/>
    <property type="match status" value="1"/>
</dbReference>
<dbReference type="PROSITE" id="PS51918">
    <property type="entry name" value="RADICAL_SAM"/>
    <property type="match status" value="1"/>
</dbReference>
<keyword evidence="2" id="KW-0004">4Fe-4S</keyword>
<evidence type="ECO:0000256" key="7">
    <source>
        <dbReference type="ARBA" id="ARBA00023601"/>
    </source>
</evidence>
<evidence type="ECO:0000256" key="4">
    <source>
        <dbReference type="ARBA" id="ARBA00022723"/>
    </source>
</evidence>